<dbReference type="STRING" id="141349.BN1232_03243"/>
<evidence type="ECO:0000256" key="9">
    <source>
        <dbReference type="ARBA" id="ARBA00022692"/>
    </source>
</evidence>
<evidence type="ECO:0000259" key="21">
    <source>
        <dbReference type="SMART" id="SM00831"/>
    </source>
</evidence>
<evidence type="ECO:0000256" key="8">
    <source>
        <dbReference type="ARBA" id="ARBA00022553"/>
    </source>
</evidence>
<comment type="subcellular location">
    <subcellularLocation>
        <location evidence="2">Cell inner membrane</location>
        <topology evidence="2">Multi-pass membrane protein</topology>
    </subcellularLocation>
</comment>
<dbReference type="EC" id="7.2.2.14" evidence="4"/>
<dbReference type="InterPro" id="IPR018303">
    <property type="entry name" value="ATPase_P-typ_P_site"/>
</dbReference>
<evidence type="ECO:0000256" key="6">
    <source>
        <dbReference type="ARBA" id="ARBA00022475"/>
    </source>
</evidence>
<dbReference type="Gene3D" id="2.70.150.10">
    <property type="entry name" value="Calcium-transporting ATPase, cytoplasmic transduction domain A"/>
    <property type="match status" value="1"/>
</dbReference>
<dbReference type="InterPro" id="IPR044492">
    <property type="entry name" value="P_typ_ATPase_HD_dom"/>
</dbReference>
<dbReference type="OrthoDB" id="9814270at2"/>
<keyword evidence="7" id="KW-0997">Cell inner membrane</keyword>
<evidence type="ECO:0000256" key="1">
    <source>
        <dbReference type="ARBA" id="ARBA00003954"/>
    </source>
</evidence>
<keyword evidence="10" id="KW-0547">Nucleotide-binding</keyword>
<dbReference type="GO" id="GO:0015444">
    <property type="term" value="F:P-type magnesium transporter activity"/>
    <property type="evidence" value="ECO:0007669"/>
    <property type="project" value="UniProtKB-EC"/>
</dbReference>
<evidence type="ECO:0000256" key="2">
    <source>
        <dbReference type="ARBA" id="ARBA00004429"/>
    </source>
</evidence>
<evidence type="ECO:0000256" key="5">
    <source>
        <dbReference type="ARBA" id="ARBA00013555"/>
    </source>
</evidence>
<keyword evidence="15 20" id="KW-0472">Membrane</keyword>
<evidence type="ECO:0000256" key="16">
    <source>
        <dbReference type="ARBA" id="ARBA00029806"/>
    </source>
</evidence>
<dbReference type="Pfam" id="PF00702">
    <property type="entry name" value="Hydrolase"/>
    <property type="match status" value="1"/>
</dbReference>
<evidence type="ECO:0000313" key="23">
    <source>
        <dbReference type="Proteomes" id="UP000199251"/>
    </source>
</evidence>
<evidence type="ECO:0000256" key="10">
    <source>
        <dbReference type="ARBA" id="ARBA00022741"/>
    </source>
</evidence>
<evidence type="ECO:0000256" key="18">
    <source>
        <dbReference type="ARBA" id="ARBA00049360"/>
    </source>
</evidence>
<dbReference type="Gene3D" id="3.40.50.1000">
    <property type="entry name" value="HAD superfamily/HAD-like"/>
    <property type="match status" value="1"/>
</dbReference>
<dbReference type="InterPro" id="IPR059000">
    <property type="entry name" value="ATPase_P-type_domA"/>
</dbReference>
<comment type="catalytic activity">
    <reaction evidence="18">
        <text>ATP + H2O = ADP + phosphate + H(+)</text>
        <dbReference type="Rhea" id="RHEA:13065"/>
        <dbReference type="ChEBI" id="CHEBI:15377"/>
        <dbReference type="ChEBI" id="CHEBI:15378"/>
        <dbReference type="ChEBI" id="CHEBI:30616"/>
        <dbReference type="ChEBI" id="CHEBI:43474"/>
        <dbReference type="ChEBI" id="CHEBI:456216"/>
    </reaction>
</comment>
<evidence type="ECO:0000256" key="17">
    <source>
        <dbReference type="ARBA" id="ARBA00047295"/>
    </source>
</evidence>
<feature type="domain" description="Cation-transporting P-type ATPase N-terminal" evidence="21">
    <location>
        <begin position="31"/>
        <end position="103"/>
    </location>
</feature>
<dbReference type="SFLD" id="SFLDF00027">
    <property type="entry name" value="p-type_atpase"/>
    <property type="match status" value="1"/>
</dbReference>
<keyword evidence="13" id="KW-1278">Translocase</keyword>
<evidence type="ECO:0000256" key="7">
    <source>
        <dbReference type="ARBA" id="ARBA00022519"/>
    </source>
</evidence>
<organism evidence="22 23">
    <name type="scientific">Mycobacterium lentiflavum</name>
    <dbReference type="NCBI Taxonomy" id="141349"/>
    <lineage>
        <taxon>Bacteria</taxon>
        <taxon>Bacillati</taxon>
        <taxon>Actinomycetota</taxon>
        <taxon>Actinomycetes</taxon>
        <taxon>Mycobacteriales</taxon>
        <taxon>Mycobacteriaceae</taxon>
        <taxon>Mycobacterium</taxon>
        <taxon>Mycobacterium simiae complex</taxon>
    </lineage>
</organism>
<comment type="function">
    <text evidence="1">Mediates magnesium influx to the cytosol.</text>
</comment>
<dbReference type="InterPro" id="IPR004014">
    <property type="entry name" value="ATPase_P-typ_cation-transptr_N"/>
</dbReference>
<protein>
    <recommendedName>
        <fullName evidence="5">Magnesium-transporting ATPase, P-type 1</fullName>
        <ecNumber evidence="4">7.2.2.14</ecNumber>
    </recommendedName>
    <alternativeName>
        <fullName evidence="16">Mg(2+) transport ATPase, P-type 1</fullName>
    </alternativeName>
</protein>
<dbReference type="InterPro" id="IPR023298">
    <property type="entry name" value="ATPase_P-typ_TM_dom_sf"/>
</dbReference>
<keyword evidence="11" id="KW-0067">ATP-binding</keyword>
<dbReference type="Pfam" id="PF00122">
    <property type="entry name" value="E1-E2_ATPase"/>
    <property type="match status" value="1"/>
</dbReference>
<dbReference type="Pfam" id="PF00689">
    <property type="entry name" value="Cation_ATPase_C"/>
    <property type="match status" value="1"/>
</dbReference>
<dbReference type="Gene3D" id="3.40.1110.10">
    <property type="entry name" value="Calcium-transporting ATPase, cytoplasmic domain N"/>
    <property type="match status" value="1"/>
</dbReference>
<dbReference type="InterPro" id="IPR006415">
    <property type="entry name" value="P-type_ATPase_IIIB"/>
</dbReference>
<accession>A0A0E4CNQ9</accession>
<evidence type="ECO:0000256" key="13">
    <source>
        <dbReference type="ARBA" id="ARBA00022967"/>
    </source>
</evidence>
<dbReference type="AlphaFoldDB" id="A0A0E4CNQ9"/>
<dbReference type="InterPro" id="IPR006068">
    <property type="entry name" value="ATPase_P-typ_cation-transptr_C"/>
</dbReference>
<feature type="transmembrane region" description="Helical" evidence="20">
    <location>
        <begin position="269"/>
        <end position="288"/>
    </location>
</feature>
<dbReference type="InterPro" id="IPR008250">
    <property type="entry name" value="ATPase_P-typ_transduc_dom_A_sf"/>
</dbReference>
<feature type="transmembrane region" description="Helical" evidence="20">
    <location>
        <begin position="107"/>
        <end position="123"/>
    </location>
</feature>
<feature type="transmembrane region" description="Helical" evidence="20">
    <location>
        <begin position="736"/>
        <end position="755"/>
    </location>
</feature>
<feature type="region of interest" description="Disordered" evidence="19">
    <location>
        <begin position="876"/>
        <end position="895"/>
    </location>
</feature>
<evidence type="ECO:0000256" key="20">
    <source>
        <dbReference type="SAM" id="Phobius"/>
    </source>
</evidence>
<feature type="transmembrane region" description="Helical" evidence="20">
    <location>
        <begin position="761"/>
        <end position="779"/>
    </location>
</feature>
<reference evidence="22 23" key="1">
    <citation type="submission" date="2015-03" db="EMBL/GenBank/DDBJ databases">
        <authorList>
            <person name="Urmite Genomes"/>
        </authorList>
    </citation>
    <scope>NUCLEOTIDE SEQUENCE [LARGE SCALE GENOMIC DNA]</scope>
    <source>
        <strain evidence="22 23">CSUR P1491</strain>
    </source>
</reference>
<dbReference type="Pfam" id="PF00690">
    <property type="entry name" value="Cation_ATPase_N"/>
    <property type="match status" value="1"/>
</dbReference>
<dbReference type="SUPFAM" id="SSF81653">
    <property type="entry name" value="Calcium ATPase, transduction domain A"/>
    <property type="match status" value="1"/>
</dbReference>
<dbReference type="GO" id="GO:0005886">
    <property type="term" value="C:plasma membrane"/>
    <property type="evidence" value="ECO:0007669"/>
    <property type="project" value="UniProtKB-SubCell"/>
</dbReference>
<dbReference type="SFLD" id="SFLDG00002">
    <property type="entry name" value="C1.7:_P-type_atpase_like"/>
    <property type="match status" value="1"/>
</dbReference>
<evidence type="ECO:0000256" key="11">
    <source>
        <dbReference type="ARBA" id="ARBA00022840"/>
    </source>
</evidence>
<dbReference type="EMBL" id="CTEE01000001">
    <property type="protein sequence ID" value="CQD15191.1"/>
    <property type="molecule type" value="Genomic_DNA"/>
</dbReference>
<dbReference type="InterPro" id="IPR001757">
    <property type="entry name" value="P_typ_ATPase"/>
</dbReference>
<dbReference type="SFLD" id="SFLDS00003">
    <property type="entry name" value="Haloacid_Dehalogenase"/>
    <property type="match status" value="1"/>
</dbReference>
<dbReference type="InterPro" id="IPR023214">
    <property type="entry name" value="HAD_sf"/>
</dbReference>
<evidence type="ECO:0000256" key="4">
    <source>
        <dbReference type="ARBA" id="ARBA00012786"/>
    </source>
</evidence>
<dbReference type="SUPFAM" id="SSF56784">
    <property type="entry name" value="HAD-like"/>
    <property type="match status" value="1"/>
</dbReference>
<evidence type="ECO:0000256" key="3">
    <source>
        <dbReference type="ARBA" id="ARBA00008746"/>
    </source>
</evidence>
<dbReference type="SUPFAM" id="SSF81665">
    <property type="entry name" value="Calcium ATPase, transmembrane domain M"/>
    <property type="match status" value="1"/>
</dbReference>
<feature type="transmembrane region" description="Helical" evidence="20">
    <location>
        <begin position="83"/>
        <end position="101"/>
    </location>
</feature>
<dbReference type="SMART" id="SM00831">
    <property type="entry name" value="Cation_ATPase_N"/>
    <property type="match status" value="1"/>
</dbReference>
<evidence type="ECO:0000256" key="19">
    <source>
        <dbReference type="SAM" id="MobiDB-lite"/>
    </source>
</evidence>
<dbReference type="InterPro" id="IPR036412">
    <property type="entry name" value="HAD-like_sf"/>
</dbReference>
<evidence type="ECO:0000256" key="12">
    <source>
        <dbReference type="ARBA" id="ARBA00022842"/>
    </source>
</evidence>
<dbReference type="RefSeq" id="WP_090602926.1">
    <property type="nucleotide sequence ID" value="NZ_CTEE01000001.1"/>
</dbReference>
<dbReference type="PANTHER" id="PTHR42861">
    <property type="entry name" value="CALCIUM-TRANSPORTING ATPASE"/>
    <property type="match status" value="1"/>
</dbReference>
<comment type="catalytic activity">
    <reaction evidence="17">
        <text>Mg(2+)(out) + ATP + H2O = Mg(2+)(in) + ADP + phosphate + H(+)</text>
        <dbReference type="Rhea" id="RHEA:10260"/>
        <dbReference type="ChEBI" id="CHEBI:15377"/>
        <dbReference type="ChEBI" id="CHEBI:15378"/>
        <dbReference type="ChEBI" id="CHEBI:18420"/>
        <dbReference type="ChEBI" id="CHEBI:30616"/>
        <dbReference type="ChEBI" id="CHEBI:43474"/>
        <dbReference type="ChEBI" id="CHEBI:456216"/>
        <dbReference type="EC" id="7.2.2.14"/>
    </reaction>
</comment>
<comment type="similarity">
    <text evidence="3">Belongs to the cation transport ATPase (P-type) (TC 3.A.3) family. Type IIIB subfamily.</text>
</comment>
<evidence type="ECO:0000256" key="14">
    <source>
        <dbReference type="ARBA" id="ARBA00022989"/>
    </source>
</evidence>
<dbReference type="GO" id="GO:0005524">
    <property type="term" value="F:ATP binding"/>
    <property type="evidence" value="ECO:0007669"/>
    <property type="project" value="UniProtKB-KW"/>
</dbReference>
<evidence type="ECO:0000256" key="15">
    <source>
        <dbReference type="ARBA" id="ARBA00023136"/>
    </source>
</evidence>
<dbReference type="PRINTS" id="PR01836">
    <property type="entry name" value="MGATPASE"/>
</dbReference>
<keyword evidence="9 20" id="KW-0812">Transmembrane</keyword>
<keyword evidence="8" id="KW-0597">Phosphoprotein</keyword>
<feature type="transmembrane region" description="Helical" evidence="20">
    <location>
        <begin position="300"/>
        <end position="320"/>
    </location>
</feature>
<dbReference type="Gene3D" id="1.20.1110.10">
    <property type="entry name" value="Calcium-transporting ATPase, transmembrane domain"/>
    <property type="match status" value="1"/>
</dbReference>
<feature type="region of interest" description="Disordered" evidence="19">
    <location>
        <begin position="1"/>
        <end position="20"/>
    </location>
</feature>
<proteinExistence type="inferred from homology"/>
<feature type="transmembrane region" description="Helical" evidence="20">
    <location>
        <begin position="822"/>
        <end position="843"/>
    </location>
</feature>
<dbReference type="NCBIfam" id="TIGR01524">
    <property type="entry name" value="ATPase-IIIB_Mg"/>
    <property type="match status" value="1"/>
</dbReference>
<keyword evidence="6" id="KW-1003">Cell membrane</keyword>
<keyword evidence="14 20" id="KW-1133">Transmembrane helix</keyword>
<dbReference type="PROSITE" id="PS00154">
    <property type="entry name" value="ATPASE_E1_E2"/>
    <property type="match status" value="1"/>
</dbReference>
<dbReference type="Proteomes" id="UP000199251">
    <property type="component" value="Unassembled WGS sequence"/>
</dbReference>
<feature type="transmembrane region" description="Helical" evidence="20">
    <location>
        <begin position="791"/>
        <end position="810"/>
    </location>
</feature>
<name>A0A0E4CNQ9_MYCLN</name>
<dbReference type="NCBIfam" id="TIGR01494">
    <property type="entry name" value="ATPase_P-type"/>
    <property type="match status" value="2"/>
</dbReference>
<dbReference type="GO" id="GO:0016887">
    <property type="term" value="F:ATP hydrolysis activity"/>
    <property type="evidence" value="ECO:0007669"/>
    <property type="project" value="InterPro"/>
</dbReference>
<dbReference type="InterPro" id="IPR023299">
    <property type="entry name" value="ATPase_P-typ_cyto_dom_N"/>
</dbReference>
<keyword evidence="12" id="KW-0460">Magnesium</keyword>
<evidence type="ECO:0000313" key="22">
    <source>
        <dbReference type="EMBL" id="CQD15191.1"/>
    </source>
</evidence>
<sequence>MGAPHAGYADRTNGSDLGDDAHRVSARSLQDVASAPLIDVMRSLRTSQDGLSSLEADARLATLGPNSVRTHRVSALAVLGRQLNNAVLMLLAVTAILSFFLGDGTQATIIGAILLISVGLSFFNEYRAERAAAALHDRVRHTAVVRRDGQFARVDVTALVPGDVIRLQLGEVVPADVRLITVNGLECNESILTGESTPSEKSAEPAAPDATITDASSLAFMGTVVSAGEAVGVIYATGPTAEFGRIAVGLGERQPETDFQRGLRRFSYLLLKVALTLTVVIIVTNLLLQRPLIDSALFGLAIAVGITPQLLPAVVSTSLASGSRRLARRKVLVKRLVCIEDLGDIDILMTDKTGTLTDGRLELLDTVDVGGVHAESVLGSGLLATDVDPSAGGVSANDLDAALWRNQVPVSGVTRLATLPFDHTRRATSALIDSAGTRRIIVKGAPEQVMARCEAIPEAANRTLTRLFADGRRVVAVASKAAPGQETLLAADEARLTLEGFLVFADNPKADVHDSLDRLTALGIEVKVATGDNPRVAEKVCTDVGLTSKGTITGAELQQLNDEELTTAARDHTIFARISPEQKARVISSLRQSHRSVGFLGDGVNDALALHSADVGISVDTATDVAKDAADVVLLEKDLSVLAEGVAEGRRIFANTIKYVLMGTSSNFGNMFSAAAASAVLSFLPMLPSQILLNNLLYDSSQLAIPTDRVDDEQLQAPAHWNIAFIRRFMLSFGPISSLFDFLTFGLMLGVLHAGPIEFRTGWFVESLATQTLIIFAIRTKRVPFLRSRPGALLTAATLSIVALGVILTVSPLAANLGFRPLPWQFFAALVGLTLCYMVLVEITKTWFYSQPMHVADRLRRTRGQVHRIHRRASRFSHSSPLPTPIASAGTASFR</sequence>
<gene>
    <name evidence="22" type="ORF">BN1232_03243</name>
</gene>